<dbReference type="InterPro" id="IPR051200">
    <property type="entry name" value="Host-pathogen_enzymatic-act"/>
</dbReference>
<dbReference type="Pfam" id="PF03640">
    <property type="entry name" value="Lipoprotein_15"/>
    <property type="match status" value="2"/>
</dbReference>
<proteinExistence type="predicted"/>
<dbReference type="Gene3D" id="2.130.10.10">
    <property type="entry name" value="YVTN repeat-like/Quinoprotein amine dehydrogenase"/>
    <property type="match status" value="2"/>
</dbReference>
<dbReference type="PANTHER" id="PTHR47197:SF3">
    <property type="entry name" value="DIHYDRO-HEME D1 DEHYDROGENASE"/>
    <property type="match status" value="1"/>
</dbReference>
<keyword evidence="1" id="KW-0456">Lyase</keyword>
<dbReference type="InterPro" id="IPR005297">
    <property type="entry name" value="Lipoprotein_repeat"/>
</dbReference>
<dbReference type="RefSeq" id="WP_230577063.1">
    <property type="nucleotide sequence ID" value="NZ_CAKJTI010000068.1"/>
</dbReference>
<reference evidence="1 2" key="1">
    <citation type="submission" date="2021-10" db="EMBL/GenBank/DDBJ databases">
        <authorList>
            <person name="Criscuolo A."/>
        </authorList>
    </citation>
    <scope>NUCLEOTIDE SEQUENCE [LARGE SCALE GENOMIC DNA]</scope>
    <source>
        <strain evidence="2">CIP 111899</strain>
    </source>
</reference>
<dbReference type="InterPro" id="IPR019405">
    <property type="entry name" value="Lactonase_7-beta_prop"/>
</dbReference>
<sequence length="455" mass="49960">MLKKMKFKSVLVVALMFVIIFPTAIFASFTENKSPMEKESFDGNITNNSLAISPDEQIAIVSDSREQSIRIYDLAKGTLRKEIGGFVTPRNIVFINNGSEFVVSDSTLGTLRFYNTKSLTLKDEVVVGPGAFGTAVSPDGKTLYVNNQAHSSVTVVDLEKRKPTSVITGFSQPRQGITVSPDGKYVFVTNFKGDKVSVVDAATKNIVREITGFSMIRGISVSADGHTLYAANSGRDSISVVDISLGQIVNEVKVGHEPYGAALSPDGKLLFASNKADNTIDVINVSDNRVIKTISGFTEPRQAIIFSRDGERAYVLNRDLSISRVNVKDLSITDTISDKSNKYKLQVLESDGIGKYLADDQGMTLYYFTKDEPGVSTCKGKCSEIWPPFHAENIVAPSGFNKSDFGTITREDGQKQTTYKGHPLYYYFKDTQVGDINGQGVNNVWFVLTKKIFEK</sequence>
<dbReference type="InterPro" id="IPR011048">
    <property type="entry name" value="Haem_d1_sf"/>
</dbReference>
<dbReference type="EMBL" id="CAKJTI010000068">
    <property type="protein sequence ID" value="CAG9615163.1"/>
    <property type="molecule type" value="Genomic_DNA"/>
</dbReference>
<keyword evidence="2" id="KW-1185">Reference proteome</keyword>
<evidence type="ECO:0000313" key="1">
    <source>
        <dbReference type="EMBL" id="CAG9615163.1"/>
    </source>
</evidence>
<organism evidence="1 2">
    <name type="scientific">Bacillus rhizoplanae</name>
    <dbReference type="NCBI Taxonomy" id="2880966"/>
    <lineage>
        <taxon>Bacteria</taxon>
        <taxon>Bacillati</taxon>
        <taxon>Bacillota</taxon>
        <taxon>Bacilli</taxon>
        <taxon>Bacillales</taxon>
        <taxon>Bacillaceae</taxon>
        <taxon>Bacillus</taxon>
    </lineage>
</organism>
<accession>A0ABM8YH42</accession>
<dbReference type="Pfam" id="PF10282">
    <property type="entry name" value="Lactonase"/>
    <property type="match status" value="2"/>
</dbReference>
<dbReference type="InterPro" id="IPR015943">
    <property type="entry name" value="WD40/YVTN_repeat-like_dom_sf"/>
</dbReference>
<comment type="caution">
    <text evidence="1">The sequence shown here is derived from an EMBL/GenBank/DDBJ whole genome shotgun (WGS) entry which is preliminary data.</text>
</comment>
<gene>
    <name evidence="1" type="primary">vgb_2</name>
    <name evidence="1" type="ORF">BACCIP111899_04400</name>
</gene>
<dbReference type="GO" id="GO:0016829">
    <property type="term" value="F:lyase activity"/>
    <property type="evidence" value="ECO:0007669"/>
    <property type="project" value="UniProtKB-KW"/>
</dbReference>
<dbReference type="EC" id="4.2.99.-" evidence="1"/>
<dbReference type="Proteomes" id="UP000789423">
    <property type="component" value="Unassembled WGS sequence"/>
</dbReference>
<name>A0ABM8YH42_9BACI</name>
<protein>
    <submittedName>
        <fullName evidence="1">Virginiamycin B lyase</fullName>
        <ecNumber evidence="1">4.2.99.-</ecNumber>
    </submittedName>
</protein>
<dbReference type="SUPFAM" id="SSF51004">
    <property type="entry name" value="C-terminal (heme d1) domain of cytochrome cd1-nitrite reductase"/>
    <property type="match status" value="1"/>
</dbReference>
<evidence type="ECO:0000313" key="2">
    <source>
        <dbReference type="Proteomes" id="UP000789423"/>
    </source>
</evidence>
<dbReference type="PANTHER" id="PTHR47197">
    <property type="entry name" value="PROTEIN NIRF"/>
    <property type="match status" value="1"/>
</dbReference>